<dbReference type="Gene3D" id="1.10.150.130">
    <property type="match status" value="1"/>
</dbReference>
<evidence type="ECO:0000256" key="5">
    <source>
        <dbReference type="PROSITE-ProRule" id="PRU01248"/>
    </source>
</evidence>
<dbReference type="InterPro" id="IPR013762">
    <property type="entry name" value="Integrase-like_cat_sf"/>
</dbReference>
<dbReference type="PROSITE" id="PS51898">
    <property type="entry name" value="TYR_RECOMBINASE"/>
    <property type="match status" value="1"/>
</dbReference>
<evidence type="ECO:0000256" key="1">
    <source>
        <dbReference type="ARBA" id="ARBA00008857"/>
    </source>
</evidence>
<comment type="caution">
    <text evidence="8">The sequence shown here is derived from an EMBL/GenBank/DDBJ whole genome shotgun (WGS) entry which is preliminary data.</text>
</comment>
<dbReference type="InterPro" id="IPR050808">
    <property type="entry name" value="Phage_Integrase"/>
</dbReference>
<dbReference type="Pfam" id="PF00589">
    <property type="entry name" value="Phage_integrase"/>
    <property type="match status" value="1"/>
</dbReference>
<dbReference type="GO" id="GO:0006310">
    <property type="term" value="P:DNA recombination"/>
    <property type="evidence" value="ECO:0007669"/>
    <property type="project" value="UniProtKB-KW"/>
</dbReference>
<name>A0A9X0R525_9PROT</name>
<dbReference type="EMBL" id="JACOMF010000060">
    <property type="protein sequence ID" value="MBC4018527.1"/>
    <property type="molecule type" value="Genomic_DNA"/>
</dbReference>
<protein>
    <submittedName>
        <fullName evidence="8">Site-specific integrase</fullName>
    </submittedName>
</protein>
<dbReference type="Pfam" id="PF13356">
    <property type="entry name" value="Arm-DNA-bind_3"/>
    <property type="match status" value="1"/>
</dbReference>
<dbReference type="Gene3D" id="3.30.160.390">
    <property type="entry name" value="Integrase, DNA-binding domain"/>
    <property type="match status" value="1"/>
</dbReference>
<dbReference type="InterPro" id="IPR025166">
    <property type="entry name" value="Integrase_DNA_bind_dom"/>
</dbReference>
<dbReference type="InterPro" id="IPR010998">
    <property type="entry name" value="Integrase_recombinase_N"/>
</dbReference>
<dbReference type="CDD" id="cd00796">
    <property type="entry name" value="INT_Rci_Hp1_C"/>
    <property type="match status" value="1"/>
</dbReference>
<keyword evidence="9" id="KW-1185">Reference proteome</keyword>
<dbReference type="PANTHER" id="PTHR30629:SF2">
    <property type="entry name" value="PROPHAGE INTEGRASE INTS-RELATED"/>
    <property type="match status" value="1"/>
</dbReference>
<evidence type="ECO:0000256" key="2">
    <source>
        <dbReference type="ARBA" id="ARBA00022908"/>
    </source>
</evidence>
<dbReference type="InterPro" id="IPR044068">
    <property type="entry name" value="CB"/>
</dbReference>
<organism evidence="8 9">
    <name type="scientific">Siccirubricoccus deserti</name>
    <dbReference type="NCBI Taxonomy" id="2013562"/>
    <lineage>
        <taxon>Bacteria</taxon>
        <taxon>Pseudomonadati</taxon>
        <taxon>Pseudomonadota</taxon>
        <taxon>Alphaproteobacteria</taxon>
        <taxon>Acetobacterales</taxon>
        <taxon>Roseomonadaceae</taxon>
        <taxon>Siccirubricoccus</taxon>
    </lineage>
</organism>
<dbReference type="InterPro" id="IPR038488">
    <property type="entry name" value="Integrase_DNA-bd_sf"/>
</dbReference>
<comment type="similarity">
    <text evidence="1">Belongs to the 'phage' integrase family.</text>
</comment>
<sequence length="398" mass="43794">MATATITRTLAKSPPAVPAGKRQVRVFDDRIRGFIMEVRDSGSITFWLRYADARGRAKEVRIGRLGDITVDQARQRAEQLRAAVTLGGDPGADRDKVRSVASFGEFVEQKYLPKVRDALRAAADYEAMCRLRLVPALGRRALDEVTPSDVSELRRKLLAEGLSNGRVNRHLAVLRRIFGLALRWGAYEGRNPAAQPDMLPERHREEFLSDAQHVRLLAALDAEPDRVAAAAIRLLALTGARRNEVLRARWAHVDLVRRTLTVPLAKNGERRHVPLSDAALAVLRALPRALDNPHVFPSARRRGQPLENVRGAWARAKRAAGLPASLRLHDLRHSFASALANRGHSLYEIGQILGHKQVATTTRYAHLSQDRLVAAANAVGEISRPSPASAGDVKTEGG</sequence>
<dbReference type="PANTHER" id="PTHR30629">
    <property type="entry name" value="PROPHAGE INTEGRASE"/>
    <property type="match status" value="1"/>
</dbReference>
<feature type="domain" description="Core-binding (CB)" evidence="7">
    <location>
        <begin position="94"/>
        <end position="182"/>
    </location>
</feature>
<evidence type="ECO:0000259" key="6">
    <source>
        <dbReference type="PROSITE" id="PS51898"/>
    </source>
</evidence>
<dbReference type="RefSeq" id="WP_186773277.1">
    <property type="nucleotide sequence ID" value="NZ_JACOMF010000060.1"/>
</dbReference>
<dbReference type="InterPro" id="IPR002104">
    <property type="entry name" value="Integrase_catalytic"/>
</dbReference>
<proteinExistence type="inferred from homology"/>
<keyword evidence="3 5" id="KW-0238">DNA-binding</keyword>
<dbReference type="Proteomes" id="UP000600101">
    <property type="component" value="Unassembled WGS sequence"/>
</dbReference>
<feature type="domain" description="Tyr recombinase" evidence="6">
    <location>
        <begin position="203"/>
        <end position="377"/>
    </location>
</feature>
<dbReference type="GO" id="GO:0003677">
    <property type="term" value="F:DNA binding"/>
    <property type="evidence" value="ECO:0007669"/>
    <property type="project" value="UniProtKB-UniRule"/>
</dbReference>
<keyword evidence="2" id="KW-0229">DNA integration</keyword>
<accession>A0A9X0R525</accession>
<reference evidence="8" key="1">
    <citation type="submission" date="2020-08" db="EMBL/GenBank/DDBJ databases">
        <authorList>
            <person name="Hu Y."/>
            <person name="Nguyen S.V."/>
            <person name="Li F."/>
            <person name="Fanning S."/>
        </authorList>
    </citation>
    <scope>NUCLEOTIDE SEQUENCE</scope>
    <source>
        <strain evidence="8">SYSU D8009</strain>
    </source>
</reference>
<dbReference type="SUPFAM" id="SSF56349">
    <property type="entry name" value="DNA breaking-rejoining enzymes"/>
    <property type="match status" value="1"/>
</dbReference>
<dbReference type="AlphaFoldDB" id="A0A9X0R525"/>
<dbReference type="InterPro" id="IPR011010">
    <property type="entry name" value="DNA_brk_join_enz"/>
</dbReference>
<evidence type="ECO:0000256" key="3">
    <source>
        <dbReference type="ARBA" id="ARBA00023125"/>
    </source>
</evidence>
<evidence type="ECO:0000256" key="4">
    <source>
        <dbReference type="ARBA" id="ARBA00023172"/>
    </source>
</evidence>
<evidence type="ECO:0000313" key="9">
    <source>
        <dbReference type="Proteomes" id="UP000600101"/>
    </source>
</evidence>
<evidence type="ECO:0000259" key="7">
    <source>
        <dbReference type="PROSITE" id="PS51900"/>
    </source>
</evidence>
<keyword evidence="4" id="KW-0233">DNA recombination</keyword>
<gene>
    <name evidence="8" type="ORF">H7965_24960</name>
</gene>
<dbReference type="GO" id="GO:0015074">
    <property type="term" value="P:DNA integration"/>
    <property type="evidence" value="ECO:0007669"/>
    <property type="project" value="UniProtKB-KW"/>
</dbReference>
<dbReference type="Gene3D" id="1.10.443.10">
    <property type="entry name" value="Intergrase catalytic core"/>
    <property type="match status" value="1"/>
</dbReference>
<dbReference type="PROSITE" id="PS51900">
    <property type="entry name" value="CB"/>
    <property type="match status" value="1"/>
</dbReference>
<evidence type="ECO:0000313" key="8">
    <source>
        <dbReference type="EMBL" id="MBC4018527.1"/>
    </source>
</evidence>